<dbReference type="AlphaFoldDB" id="A0A542Z876"/>
<comment type="caution">
    <text evidence="1">The sequence shown here is derived from an EMBL/GenBank/DDBJ whole genome shotgun (WGS) entry which is preliminary data.</text>
</comment>
<dbReference type="EMBL" id="VFOS01000007">
    <property type="protein sequence ID" value="TQL56531.1"/>
    <property type="molecule type" value="Genomic_DNA"/>
</dbReference>
<protein>
    <submittedName>
        <fullName evidence="1">Uncharacterized protein</fullName>
    </submittedName>
</protein>
<organism evidence="1 2">
    <name type="scientific">Rarobacter faecitabidus</name>
    <dbReference type="NCBI Taxonomy" id="13243"/>
    <lineage>
        <taxon>Bacteria</taxon>
        <taxon>Bacillati</taxon>
        <taxon>Actinomycetota</taxon>
        <taxon>Actinomycetes</taxon>
        <taxon>Micrococcales</taxon>
        <taxon>Rarobacteraceae</taxon>
        <taxon>Rarobacter</taxon>
    </lineage>
</organism>
<evidence type="ECO:0000313" key="2">
    <source>
        <dbReference type="Proteomes" id="UP000315389"/>
    </source>
</evidence>
<proteinExistence type="predicted"/>
<dbReference type="Proteomes" id="UP000315389">
    <property type="component" value="Unassembled WGS sequence"/>
</dbReference>
<name>A0A542Z876_RARFA</name>
<sequence length="71" mass="7365">MTLRISEHAARLSERSMQAAQSAGDAVVASKRAARSIWGTAMTGQPSGALSILGAIGLRLVDRRITKDGSG</sequence>
<accession>A0A542Z876</accession>
<evidence type="ECO:0000313" key="1">
    <source>
        <dbReference type="EMBL" id="TQL56531.1"/>
    </source>
</evidence>
<reference evidence="1 2" key="1">
    <citation type="submission" date="2019-06" db="EMBL/GenBank/DDBJ databases">
        <title>Sequencing the genomes of 1000 actinobacteria strains.</title>
        <authorList>
            <person name="Klenk H.-P."/>
        </authorList>
    </citation>
    <scope>NUCLEOTIDE SEQUENCE [LARGE SCALE GENOMIC DNA]</scope>
    <source>
        <strain evidence="1 2">DSM 4813</strain>
    </source>
</reference>
<gene>
    <name evidence="1" type="ORF">FB461_2419</name>
</gene>
<keyword evidence="2" id="KW-1185">Reference proteome</keyword>